<dbReference type="EMBL" id="HACG01049864">
    <property type="protein sequence ID" value="CEK96729.1"/>
    <property type="molecule type" value="Transcribed_RNA"/>
</dbReference>
<dbReference type="AlphaFoldDB" id="A0A0B7BU29"/>
<name>A0A0B7BU29_9EUPU</name>
<evidence type="ECO:0000313" key="1">
    <source>
        <dbReference type="EMBL" id="CEK96729.1"/>
    </source>
</evidence>
<accession>A0A0B7BU29</accession>
<organism evidence="1">
    <name type="scientific">Arion vulgaris</name>
    <dbReference type="NCBI Taxonomy" id="1028688"/>
    <lineage>
        <taxon>Eukaryota</taxon>
        <taxon>Metazoa</taxon>
        <taxon>Spiralia</taxon>
        <taxon>Lophotrochozoa</taxon>
        <taxon>Mollusca</taxon>
        <taxon>Gastropoda</taxon>
        <taxon>Heterobranchia</taxon>
        <taxon>Euthyneura</taxon>
        <taxon>Panpulmonata</taxon>
        <taxon>Eupulmonata</taxon>
        <taxon>Stylommatophora</taxon>
        <taxon>Helicina</taxon>
        <taxon>Arionoidea</taxon>
        <taxon>Arionidae</taxon>
        <taxon>Arion</taxon>
    </lineage>
</organism>
<gene>
    <name evidence="1" type="primary">ORF213234</name>
</gene>
<reference evidence="1" key="1">
    <citation type="submission" date="2014-12" db="EMBL/GenBank/DDBJ databases">
        <title>Insight into the proteome of Arion vulgaris.</title>
        <authorList>
            <person name="Aradska J."/>
            <person name="Bulat T."/>
            <person name="Smidak R."/>
            <person name="Sarate P."/>
            <person name="Gangsoo J."/>
            <person name="Sialana F."/>
            <person name="Bilban M."/>
            <person name="Lubec G."/>
        </authorList>
    </citation>
    <scope>NUCLEOTIDE SEQUENCE</scope>
    <source>
        <tissue evidence="1">Skin</tissue>
    </source>
</reference>
<protein>
    <submittedName>
        <fullName evidence="1">Uncharacterized protein</fullName>
    </submittedName>
</protein>
<sequence length="58" mass="6915">MAVLFEVRTQEQSTKKPLYQLKGHYQGTIKQEQEKQLKTVEKKQYNLVTPAIYQILYI</sequence>
<proteinExistence type="predicted"/>